<reference evidence="2" key="1">
    <citation type="journal article" date="2023" name="Mol. Biol. Evol.">
        <title>Third-Generation Sequencing Reveals the Adaptive Role of the Epigenome in Three Deep-Sea Polychaetes.</title>
        <authorList>
            <person name="Perez M."/>
            <person name="Aroh O."/>
            <person name="Sun Y."/>
            <person name="Lan Y."/>
            <person name="Juniper S.K."/>
            <person name="Young C.R."/>
            <person name="Angers B."/>
            <person name="Qian P.Y."/>
        </authorList>
    </citation>
    <scope>NUCLEOTIDE SEQUENCE</scope>
    <source>
        <strain evidence="2">P08H-3</strain>
    </source>
</reference>
<comment type="similarity">
    <text evidence="1">Belongs to the FAM219 family.</text>
</comment>
<gene>
    <name evidence="2" type="ORF">LSH36_223g00008</name>
</gene>
<dbReference type="EMBL" id="JAODUP010000223">
    <property type="protein sequence ID" value="KAK2156029.1"/>
    <property type="molecule type" value="Genomic_DNA"/>
</dbReference>
<comment type="caution">
    <text evidence="2">The sequence shown here is derived from an EMBL/GenBank/DDBJ whole genome shotgun (WGS) entry which is preliminary data.</text>
</comment>
<protein>
    <recommendedName>
        <fullName evidence="4">Protein FAM219A</fullName>
    </recommendedName>
</protein>
<proteinExistence type="inferred from homology"/>
<dbReference type="PANTHER" id="PTHR31281:SF3">
    <property type="entry name" value="PROTEIN FAM219A"/>
    <property type="match status" value="1"/>
</dbReference>
<dbReference type="AlphaFoldDB" id="A0AAD9JMX7"/>
<evidence type="ECO:0000313" key="3">
    <source>
        <dbReference type="Proteomes" id="UP001208570"/>
    </source>
</evidence>
<evidence type="ECO:0000313" key="2">
    <source>
        <dbReference type="EMBL" id="KAK2156029.1"/>
    </source>
</evidence>
<dbReference type="InterPro" id="IPR029339">
    <property type="entry name" value="FAM219"/>
</dbReference>
<evidence type="ECO:0000256" key="1">
    <source>
        <dbReference type="ARBA" id="ARBA00010549"/>
    </source>
</evidence>
<dbReference type="Pfam" id="PF15260">
    <property type="entry name" value="FAM219A"/>
    <property type="match status" value="1"/>
</dbReference>
<name>A0AAD9JMX7_9ANNE</name>
<dbReference type="Proteomes" id="UP001208570">
    <property type="component" value="Unassembled WGS sequence"/>
</dbReference>
<evidence type="ECO:0008006" key="4">
    <source>
        <dbReference type="Google" id="ProtNLM"/>
    </source>
</evidence>
<dbReference type="PANTHER" id="PTHR31281">
    <property type="entry name" value="PROTEIN FAM219A"/>
    <property type="match status" value="1"/>
</dbReference>
<organism evidence="2 3">
    <name type="scientific">Paralvinella palmiformis</name>
    <dbReference type="NCBI Taxonomy" id="53620"/>
    <lineage>
        <taxon>Eukaryota</taxon>
        <taxon>Metazoa</taxon>
        <taxon>Spiralia</taxon>
        <taxon>Lophotrochozoa</taxon>
        <taxon>Annelida</taxon>
        <taxon>Polychaeta</taxon>
        <taxon>Sedentaria</taxon>
        <taxon>Canalipalpata</taxon>
        <taxon>Terebellida</taxon>
        <taxon>Terebelliformia</taxon>
        <taxon>Alvinellidae</taxon>
        <taxon>Paralvinella</taxon>
    </lineage>
</organism>
<keyword evidence="3" id="KW-1185">Reference proteome</keyword>
<sequence>MVAKITPTSTTTSTITSLKKPSLLQKKLEKQHEACRRQHVTIEQPFRKGILSRNRLSVPNKGDAVISASDMQPLVMLSDDSEDEFAVPDLSHEAHMEITQQLIKDGYNLDLVPDDEDLDLIPPRPLNERCVCCPSSTILSGLSSTTCSIQ</sequence>
<accession>A0AAD9JMX7</accession>